<keyword evidence="2 6" id="KW-0812">Transmembrane</keyword>
<keyword evidence="9" id="KW-1185">Reference proteome</keyword>
<feature type="transmembrane region" description="Helical" evidence="6">
    <location>
        <begin position="483"/>
        <end position="503"/>
    </location>
</feature>
<keyword evidence="3 6" id="KW-1133">Transmembrane helix</keyword>
<dbReference type="GO" id="GO:0005886">
    <property type="term" value="C:plasma membrane"/>
    <property type="evidence" value="ECO:0007669"/>
    <property type="project" value="TreeGrafter"/>
</dbReference>
<dbReference type="OrthoDB" id="9986881at2759"/>
<dbReference type="GO" id="GO:0022857">
    <property type="term" value="F:transmembrane transporter activity"/>
    <property type="evidence" value="ECO:0007669"/>
    <property type="project" value="InterPro"/>
</dbReference>
<evidence type="ECO:0000256" key="3">
    <source>
        <dbReference type="ARBA" id="ARBA00022989"/>
    </source>
</evidence>
<feature type="transmembrane region" description="Helical" evidence="6">
    <location>
        <begin position="422"/>
        <end position="441"/>
    </location>
</feature>
<feature type="transmembrane region" description="Helical" evidence="6">
    <location>
        <begin position="151"/>
        <end position="170"/>
    </location>
</feature>
<reference evidence="9" key="1">
    <citation type="journal article" date="2016" name="Genome Announc.">
        <title>Draft genome sequences of fungus Aspergillus calidoustus.</title>
        <authorList>
            <person name="Horn F."/>
            <person name="Linde J."/>
            <person name="Mattern D.J."/>
            <person name="Walther G."/>
            <person name="Guthke R."/>
            <person name="Scherlach K."/>
            <person name="Martin K."/>
            <person name="Brakhage A.A."/>
            <person name="Petzke L."/>
            <person name="Valiante V."/>
        </authorList>
    </citation>
    <scope>NUCLEOTIDE SEQUENCE [LARGE SCALE GENOMIC DNA]</scope>
    <source>
        <strain evidence="9">SF006504</strain>
    </source>
</reference>
<dbReference type="PROSITE" id="PS50850">
    <property type="entry name" value="MFS"/>
    <property type="match status" value="1"/>
</dbReference>
<feature type="transmembrane region" description="Helical" evidence="6">
    <location>
        <begin position="378"/>
        <end position="401"/>
    </location>
</feature>
<evidence type="ECO:0000256" key="2">
    <source>
        <dbReference type="ARBA" id="ARBA00022692"/>
    </source>
</evidence>
<dbReference type="EMBL" id="CDMC01000007">
    <property type="protein sequence ID" value="CEN62230.1"/>
    <property type="molecule type" value="Genomic_DNA"/>
</dbReference>
<name>A0A0U5GRG5_ASPCI</name>
<dbReference type="InterPro" id="IPR020846">
    <property type="entry name" value="MFS_dom"/>
</dbReference>
<feature type="region of interest" description="Disordered" evidence="5">
    <location>
        <begin position="1"/>
        <end position="39"/>
    </location>
</feature>
<feature type="transmembrane region" description="Helical" evidence="6">
    <location>
        <begin position="208"/>
        <end position="226"/>
    </location>
</feature>
<dbReference type="STRING" id="454130.A0A0U5GRG5"/>
<organism evidence="8 9">
    <name type="scientific">Aspergillus calidoustus</name>
    <dbReference type="NCBI Taxonomy" id="454130"/>
    <lineage>
        <taxon>Eukaryota</taxon>
        <taxon>Fungi</taxon>
        <taxon>Dikarya</taxon>
        <taxon>Ascomycota</taxon>
        <taxon>Pezizomycotina</taxon>
        <taxon>Eurotiomycetes</taxon>
        <taxon>Eurotiomycetidae</taxon>
        <taxon>Eurotiales</taxon>
        <taxon>Aspergillaceae</taxon>
        <taxon>Aspergillus</taxon>
        <taxon>Aspergillus subgen. Nidulantes</taxon>
    </lineage>
</organism>
<comment type="subcellular location">
    <subcellularLocation>
        <location evidence="1">Membrane</location>
        <topology evidence="1">Multi-pass membrane protein</topology>
    </subcellularLocation>
</comment>
<feature type="transmembrane region" description="Helical" evidence="6">
    <location>
        <begin position="515"/>
        <end position="539"/>
    </location>
</feature>
<feature type="transmembrane region" description="Helical" evidence="6">
    <location>
        <begin position="238"/>
        <end position="259"/>
    </location>
</feature>
<accession>A0A0U5GRG5</accession>
<evidence type="ECO:0000313" key="8">
    <source>
        <dbReference type="EMBL" id="CEN62230.1"/>
    </source>
</evidence>
<keyword evidence="4 6" id="KW-0472">Membrane</keyword>
<dbReference type="PANTHER" id="PTHR23502:SF59">
    <property type="entry name" value="MULTIDRUG TRANSPORTER, PUTATIVE (AFU_ORTHOLOGUE AFUA_1G10370)-RELATED"/>
    <property type="match status" value="1"/>
</dbReference>
<proteinExistence type="predicted"/>
<gene>
    <name evidence="8" type="ORF">ASPCAL08868</name>
</gene>
<dbReference type="InterPro" id="IPR011701">
    <property type="entry name" value="MFS"/>
</dbReference>
<dbReference type="SUPFAM" id="SSF103473">
    <property type="entry name" value="MFS general substrate transporter"/>
    <property type="match status" value="1"/>
</dbReference>
<feature type="transmembrane region" description="Helical" evidence="6">
    <location>
        <begin position="447"/>
        <end position="471"/>
    </location>
</feature>
<feature type="compositionally biased region" description="Basic and acidic residues" evidence="5">
    <location>
        <begin position="28"/>
        <end position="37"/>
    </location>
</feature>
<dbReference type="CDD" id="cd17323">
    <property type="entry name" value="MFS_Tpo1_MDR_like"/>
    <property type="match status" value="1"/>
</dbReference>
<dbReference type="Pfam" id="PF07690">
    <property type="entry name" value="MFS_1"/>
    <property type="match status" value="1"/>
</dbReference>
<evidence type="ECO:0000256" key="4">
    <source>
        <dbReference type="ARBA" id="ARBA00023136"/>
    </source>
</evidence>
<dbReference type="InterPro" id="IPR036259">
    <property type="entry name" value="MFS_trans_sf"/>
</dbReference>
<dbReference type="AlphaFoldDB" id="A0A0U5GRG5"/>
<dbReference type="Proteomes" id="UP000054771">
    <property type="component" value="Unassembled WGS sequence"/>
</dbReference>
<dbReference type="FunFam" id="1.20.1250.20:FF:000011">
    <property type="entry name" value="MFS multidrug transporter, putative"/>
    <property type="match status" value="1"/>
</dbReference>
<dbReference type="OMA" id="GWNQVVG"/>
<sequence length="555" mass="60961">MARDDDLTSGASSSSRDIDSSLEDDEPEHDRGSEYDRNISALEKQTTATSGLSLEQRAQSVISRIRSREPGQTARFSHPLSHTRTTDDVIVDFEGPDDPYRPLNWGFRKKATTTVLYGLTTMGATWASAIYSTGTEGVSSQFGVGEEVSTLGTSLLLFGFGLGPLVWAPLSEVYGRKPAVLAPYFIAACFSFGSATSKDVQTLMLTRFFTGFFGSAPVTNTGGVLSDIWTPEQRGAAIVGYAMAVVGGPVLGPIVGGAITQSYLGWRWTQYITGIMMMFFLTLDILFLDESYPPTLLVYKARRLRFQTGNWALHARHEEWDVTLKELGNKYLLRPFALLTTPICFLVALYASFVYGILYLSLASFPVVFQEVRGWNQVVGALPFLAYLVGILFGACINLANQKFYISRFKANGNRPVPEARLPPMMLGSVVFAAGLFIFGWTSRLSIHWFPSMIGGACMGLGFFTIFQAALNYLIDTFPTVSASAIAANTFLRSVFAGCFPLFATSMFRNLGVPWASSVLGFVAIALIPIPYLFYVFGLRIRKRGKWSRASVYPA</sequence>
<feature type="domain" description="Major facilitator superfamily (MFS) profile" evidence="7">
    <location>
        <begin position="113"/>
        <end position="544"/>
    </location>
</feature>
<dbReference type="Gene3D" id="1.20.1250.20">
    <property type="entry name" value="MFS general substrate transporter like domains"/>
    <property type="match status" value="1"/>
</dbReference>
<evidence type="ECO:0000313" key="9">
    <source>
        <dbReference type="Proteomes" id="UP000054771"/>
    </source>
</evidence>
<evidence type="ECO:0000256" key="1">
    <source>
        <dbReference type="ARBA" id="ARBA00004141"/>
    </source>
</evidence>
<evidence type="ECO:0000256" key="5">
    <source>
        <dbReference type="SAM" id="MobiDB-lite"/>
    </source>
</evidence>
<feature type="transmembrane region" description="Helical" evidence="6">
    <location>
        <begin position="179"/>
        <end position="196"/>
    </location>
</feature>
<feature type="transmembrane region" description="Helical" evidence="6">
    <location>
        <begin position="271"/>
        <end position="288"/>
    </location>
</feature>
<dbReference type="PANTHER" id="PTHR23502">
    <property type="entry name" value="MAJOR FACILITATOR SUPERFAMILY"/>
    <property type="match status" value="1"/>
</dbReference>
<feature type="transmembrane region" description="Helical" evidence="6">
    <location>
        <begin position="336"/>
        <end position="358"/>
    </location>
</feature>
<evidence type="ECO:0000256" key="6">
    <source>
        <dbReference type="SAM" id="Phobius"/>
    </source>
</evidence>
<feature type="transmembrane region" description="Helical" evidence="6">
    <location>
        <begin position="111"/>
        <end position="131"/>
    </location>
</feature>
<evidence type="ECO:0000259" key="7">
    <source>
        <dbReference type="PROSITE" id="PS50850"/>
    </source>
</evidence>
<protein>
    <submittedName>
        <fullName evidence="8">Putative Synaptic vesicle transporter SVOP and related transporters</fullName>
    </submittedName>
</protein>